<dbReference type="InterPro" id="IPR050090">
    <property type="entry name" value="Tyrosine_recombinase_XerCD"/>
</dbReference>
<evidence type="ECO:0000256" key="7">
    <source>
        <dbReference type="ARBA" id="ARBA00023172"/>
    </source>
</evidence>
<dbReference type="EMBL" id="BLAU01000001">
    <property type="protein sequence ID" value="GET23629.1"/>
    <property type="molecule type" value="Genomic_DNA"/>
</dbReference>
<keyword evidence="7 9" id="KW-0233">DNA recombination</keyword>
<comment type="subunit">
    <text evidence="9">Forms a cyclic heterotetrameric complex composed of two molecules of XerC and two molecules of XerD.</text>
</comment>
<feature type="active site" evidence="9">
    <location>
        <position position="243"/>
    </location>
</feature>
<evidence type="ECO:0000256" key="8">
    <source>
        <dbReference type="ARBA" id="ARBA00023306"/>
    </source>
</evidence>
<evidence type="ECO:0000256" key="9">
    <source>
        <dbReference type="HAMAP-Rule" id="MF_01808"/>
    </source>
</evidence>
<dbReference type="OrthoDB" id="9801717at2"/>
<feature type="active site" evidence="9">
    <location>
        <position position="171"/>
    </location>
</feature>
<keyword evidence="6 9" id="KW-0238">DNA-binding</keyword>
<comment type="subcellular location">
    <subcellularLocation>
        <location evidence="1 9">Cytoplasm</location>
    </subcellularLocation>
</comment>
<dbReference type="PANTHER" id="PTHR30349:SF77">
    <property type="entry name" value="TYROSINE RECOMBINASE XERC"/>
    <property type="match status" value="1"/>
</dbReference>
<comment type="caution">
    <text evidence="13">The sequence shown here is derived from an EMBL/GenBank/DDBJ whole genome shotgun (WGS) entry which is preliminary data.</text>
</comment>
<dbReference type="GO" id="GO:0009037">
    <property type="term" value="F:tyrosine-based site-specific recombinase activity"/>
    <property type="evidence" value="ECO:0007669"/>
    <property type="project" value="UniProtKB-UniRule"/>
</dbReference>
<dbReference type="RefSeq" id="WP_106540156.1">
    <property type="nucleotide sequence ID" value="NZ_BLAU01000001.1"/>
</dbReference>
<proteinExistence type="inferred from homology"/>
<keyword evidence="5 9" id="KW-0229">DNA integration</keyword>
<keyword evidence="4 9" id="KW-0159">Chromosome partition</keyword>
<feature type="active site" evidence="9">
    <location>
        <position position="240"/>
    </location>
</feature>
<dbReference type="GO" id="GO:0006313">
    <property type="term" value="P:DNA transposition"/>
    <property type="evidence" value="ECO:0007669"/>
    <property type="project" value="UniProtKB-UniRule"/>
</dbReference>
<dbReference type="Proteomes" id="UP000396862">
    <property type="component" value="Unassembled WGS sequence"/>
</dbReference>
<evidence type="ECO:0000256" key="1">
    <source>
        <dbReference type="ARBA" id="ARBA00004496"/>
    </source>
</evidence>
<dbReference type="GO" id="GO:0005737">
    <property type="term" value="C:cytoplasm"/>
    <property type="evidence" value="ECO:0007669"/>
    <property type="project" value="UniProtKB-SubCell"/>
</dbReference>
<gene>
    <name evidence="9" type="primary">xerC</name>
    <name evidence="12" type="synonym">xerC_2</name>
    <name evidence="13" type="ORF">CLV93_10139</name>
    <name evidence="12" type="ORF">JCM18694_38750</name>
</gene>
<dbReference type="EMBL" id="PYGC01000001">
    <property type="protein sequence ID" value="PSK85087.1"/>
    <property type="molecule type" value="Genomic_DNA"/>
</dbReference>
<name>A0A2P8CJE3_9BACT</name>
<dbReference type="Pfam" id="PF00589">
    <property type="entry name" value="Phage_integrase"/>
    <property type="match status" value="1"/>
</dbReference>
<comment type="similarity">
    <text evidence="9">Belongs to the 'phage' integrase family. XerC subfamily.</text>
</comment>
<dbReference type="InterPro" id="IPR011010">
    <property type="entry name" value="DNA_brk_join_enz"/>
</dbReference>
<sequence length="294" mass="34385">MFNQESFLNYLKYEKRYSPHTLAAYKKDLDQFISFGNELVEDFCLEAVDFHLVRQWIISMMEQDISARTVNRKLSTLKTYFRFMMREELLETNPMDRVIAPRVSKRLPSFLQETEINRLLDGKYFSDDFEGLRDKAMISLFYGTGIRLAELRAIKTEDLNLNECMVKVLGKRNKERLVPYPREINRDLTTYIAKRRELFGEGSCFLFMTAAGEPVYDKLVYRSVKKHLAKVTTLDKKSPHILRHTFATHLLNHGADLNAIKELLGHANLAATQVYTHTSFEKLKEVYKQAHPRA</sequence>
<dbReference type="PROSITE" id="PS51898">
    <property type="entry name" value="TYR_RECOMBINASE"/>
    <property type="match status" value="1"/>
</dbReference>
<reference evidence="12 15" key="2">
    <citation type="submission" date="2019-10" db="EMBL/GenBank/DDBJ databases">
        <title>Prolixibacter strains distinguished by the presence of nitrate reductase genes were adept at nitrate-dependent anaerobic corrosion of metallic iron and carbon steel.</title>
        <authorList>
            <person name="Iino T."/>
            <person name="Shono N."/>
            <person name="Ito K."/>
            <person name="Nakamura R."/>
            <person name="Sueoka K."/>
            <person name="Harayama S."/>
            <person name="Ohkuma M."/>
        </authorList>
    </citation>
    <scope>NUCLEOTIDE SEQUENCE [LARGE SCALE GENOMIC DNA]</scope>
    <source>
        <strain evidence="12 15">MIC1-1</strain>
    </source>
</reference>
<evidence type="ECO:0000256" key="3">
    <source>
        <dbReference type="ARBA" id="ARBA00022618"/>
    </source>
</evidence>
<dbReference type="PROSITE" id="PS51900">
    <property type="entry name" value="CB"/>
    <property type="match status" value="1"/>
</dbReference>
<evidence type="ECO:0000313" key="15">
    <source>
        <dbReference type="Proteomes" id="UP000396862"/>
    </source>
</evidence>
<evidence type="ECO:0000256" key="4">
    <source>
        <dbReference type="ARBA" id="ARBA00022829"/>
    </source>
</evidence>
<keyword evidence="2 9" id="KW-0963">Cytoplasm</keyword>
<dbReference type="Gene3D" id="1.10.443.10">
    <property type="entry name" value="Intergrase catalytic core"/>
    <property type="match status" value="1"/>
</dbReference>
<dbReference type="GO" id="GO:0051301">
    <property type="term" value="P:cell division"/>
    <property type="evidence" value="ECO:0007669"/>
    <property type="project" value="UniProtKB-KW"/>
</dbReference>
<dbReference type="AlphaFoldDB" id="A0A2P8CJE3"/>
<dbReference type="InterPro" id="IPR002104">
    <property type="entry name" value="Integrase_catalytic"/>
</dbReference>
<evidence type="ECO:0000313" key="14">
    <source>
        <dbReference type="Proteomes" id="UP000240621"/>
    </source>
</evidence>
<reference evidence="13 14" key="1">
    <citation type="submission" date="2018-03" db="EMBL/GenBank/DDBJ databases">
        <title>Genomic Encyclopedia of Archaeal and Bacterial Type Strains, Phase II (KMG-II): from individual species to whole genera.</title>
        <authorList>
            <person name="Goeker M."/>
        </authorList>
    </citation>
    <scope>NUCLEOTIDE SEQUENCE [LARGE SCALE GENOMIC DNA]</scope>
    <source>
        <strain evidence="13 14">DSM 27267</strain>
    </source>
</reference>
<comment type="function">
    <text evidence="9">Site-specific tyrosine recombinase, which acts by catalyzing the cutting and rejoining of the recombining DNA molecules. The XerC-XerD complex is essential to convert dimers of the bacterial chromosome into monomers to permit their segregation at cell division. It also contributes to the segregational stability of plasmids.</text>
</comment>
<feature type="domain" description="Core-binding (CB)" evidence="11">
    <location>
        <begin position="1"/>
        <end position="85"/>
    </location>
</feature>
<dbReference type="SUPFAM" id="SSF56349">
    <property type="entry name" value="DNA breaking-rejoining enzymes"/>
    <property type="match status" value="1"/>
</dbReference>
<evidence type="ECO:0000256" key="2">
    <source>
        <dbReference type="ARBA" id="ARBA00022490"/>
    </source>
</evidence>
<dbReference type="HAMAP" id="MF_01808">
    <property type="entry name" value="Recomb_XerC_XerD"/>
    <property type="match status" value="1"/>
</dbReference>
<dbReference type="InterPro" id="IPR044068">
    <property type="entry name" value="CB"/>
</dbReference>
<accession>A0A2P8CJE3</accession>
<feature type="active site" evidence="9">
    <location>
        <position position="266"/>
    </location>
</feature>
<evidence type="ECO:0000313" key="12">
    <source>
        <dbReference type="EMBL" id="GET23629.1"/>
    </source>
</evidence>
<feature type="active site" evidence="9">
    <location>
        <position position="147"/>
    </location>
</feature>
<evidence type="ECO:0000256" key="5">
    <source>
        <dbReference type="ARBA" id="ARBA00022908"/>
    </source>
</evidence>
<dbReference type="Pfam" id="PF02899">
    <property type="entry name" value="Phage_int_SAM_1"/>
    <property type="match status" value="1"/>
</dbReference>
<dbReference type="InterPro" id="IPR010998">
    <property type="entry name" value="Integrase_recombinase_N"/>
</dbReference>
<evidence type="ECO:0000313" key="13">
    <source>
        <dbReference type="EMBL" id="PSK85087.1"/>
    </source>
</evidence>
<feature type="active site" description="O-(3'-phospho-DNA)-tyrosine intermediate" evidence="9">
    <location>
        <position position="275"/>
    </location>
</feature>
<dbReference type="InterPro" id="IPR013762">
    <property type="entry name" value="Integrase-like_cat_sf"/>
</dbReference>
<keyword evidence="15" id="KW-1185">Reference proteome</keyword>
<dbReference type="InterPro" id="IPR004107">
    <property type="entry name" value="Integrase_SAM-like_N"/>
</dbReference>
<dbReference type="Gene3D" id="1.10.150.130">
    <property type="match status" value="1"/>
</dbReference>
<dbReference type="InterPro" id="IPR023009">
    <property type="entry name" value="Tyrosine_recombinase_XerC/XerD"/>
</dbReference>
<dbReference type="GO" id="GO:0007059">
    <property type="term" value="P:chromosome segregation"/>
    <property type="evidence" value="ECO:0007669"/>
    <property type="project" value="UniProtKB-UniRule"/>
</dbReference>
<keyword evidence="8 9" id="KW-0131">Cell cycle</keyword>
<dbReference type="GO" id="GO:0003677">
    <property type="term" value="F:DNA binding"/>
    <property type="evidence" value="ECO:0007669"/>
    <property type="project" value="UniProtKB-UniRule"/>
</dbReference>
<evidence type="ECO:0000259" key="10">
    <source>
        <dbReference type="PROSITE" id="PS51898"/>
    </source>
</evidence>
<protein>
    <recommendedName>
        <fullName evidence="9">Tyrosine recombinase XerC</fullName>
    </recommendedName>
</protein>
<evidence type="ECO:0000256" key="6">
    <source>
        <dbReference type="ARBA" id="ARBA00023125"/>
    </source>
</evidence>
<feature type="domain" description="Tyr recombinase" evidence="10">
    <location>
        <begin position="106"/>
        <end position="288"/>
    </location>
</feature>
<organism evidence="13 14">
    <name type="scientific">Prolixibacter denitrificans</name>
    <dbReference type="NCBI Taxonomy" id="1541063"/>
    <lineage>
        <taxon>Bacteria</taxon>
        <taxon>Pseudomonadati</taxon>
        <taxon>Bacteroidota</taxon>
        <taxon>Bacteroidia</taxon>
        <taxon>Marinilabiliales</taxon>
        <taxon>Prolixibacteraceae</taxon>
        <taxon>Prolixibacter</taxon>
    </lineage>
</organism>
<keyword evidence="3 9" id="KW-0132">Cell division</keyword>
<dbReference type="Proteomes" id="UP000240621">
    <property type="component" value="Unassembled WGS sequence"/>
</dbReference>
<evidence type="ECO:0000259" key="11">
    <source>
        <dbReference type="PROSITE" id="PS51900"/>
    </source>
</evidence>
<dbReference type="PANTHER" id="PTHR30349">
    <property type="entry name" value="PHAGE INTEGRASE-RELATED"/>
    <property type="match status" value="1"/>
</dbReference>